<evidence type="ECO:0000259" key="23">
    <source>
        <dbReference type="PROSITE" id="PS50160"/>
    </source>
</evidence>
<comment type="cofactor">
    <cofactor evidence="1">
        <name>Mn(2+)</name>
        <dbReference type="ChEBI" id="CHEBI:29035"/>
    </cofactor>
</comment>
<keyword evidence="7" id="KW-0479">Metal-binding</keyword>
<protein>
    <recommendedName>
        <fullName evidence="2">DNA ligase (ATP)</fullName>
        <ecNumber evidence="2">6.5.1.1</ecNumber>
    </recommendedName>
    <alternativeName>
        <fullName evidence="19">NHEJ DNA polymerase</fullName>
    </alternativeName>
</protein>
<comment type="similarity">
    <text evidence="21">In the C-terminal section; belongs to the ATP-dependent DNA ligase family.</text>
</comment>
<evidence type="ECO:0000256" key="13">
    <source>
        <dbReference type="ARBA" id="ARBA00022932"/>
    </source>
</evidence>
<keyword evidence="3 24" id="KW-0436">Ligase</keyword>
<dbReference type="GO" id="GO:0003677">
    <property type="term" value="F:DNA binding"/>
    <property type="evidence" value="ECO:0007669"/>
    <property type="project" value="UniProtKB-KW"/>
</dbReference>
<dbReference type="NCBIfam" id="TIGR02779">
    <property type="entry name" value="NHEJ_ligase_lig"/>
    <property type="match status" value="1"/>
</dbReference>
<evidence type="ECO:0000256" key="11">
    <source>
        <dbReference type="ARBA" id="ARBA00022839"/>
    </source>
</evidence>
<dbReference type="InterPro" id="IPR014145">
    <property type="entry name" value="LigD_pol_dom"/>
</dbReference>
<evidence type="ECO:0000256" key="6">
    <source>
        <dbReference type="ARBA" id="ARBA00022722"/>
    </source>
</evidence>
<dbReference type="NCBIfam" id="TIGR02776">
    <property type="entry name" value="NHEJ_ligase_prk"/>
    <property type="match status" value="1"/>
</dbReference>
<dbReference type="InterPro" id="IPR012310">
    <property type="entry name" value="DNA_ligase_ATP-dep_cent"/>
</dbReference>
<dbReference type="InterPro" id="IPR052171">
    <property type="entry name" value="NHEJ_LigD"/>
</dbReference>
<keyword evidence="15" id="KW-0233">DNA recombination</keyword>
<dbReference type="GO" id="GO:0003887">
    <property type="term" value="F:DNA-directed DNA polymerase activity"/>
    <property type="evidence" value="ECO:0007669"/>
    <property type="project" value="UniProtKB-KW"/>
</dbReference>
<dbReference type="GO" id="GO:0004527">
    <property type="term" value="F:exonuclease activity"/>
    <property type="evidence" value="ECO:0007669"/>
    <property type="project" value="UniProtKB-KW"/>
</dbReference>
<evidence type="ECO:0000256" key="3">
    <source>
        <dbReference type="ARBA" id="ARBA00022598"/>
    </source>
</evidence>
<keyword evidence="11" id="KW-0269">Exonuclease</keyword>
<evidence type="ECO:0000256" key="19">
    <source>
        <dbReference type="ARBA" id="ARBA00029943"/>
    </source>
</evidence>
<keyword evidence="9" id="KW-0227">DNA damage</keyword>
<evidence type="ECO:0000256" key="15">
    <source>
        <dbReference type="ARBA" id="ARBA00023172"/>
    </source>
</evidence>
<organism evidence="24 25">
    <name type="scientific">Fervidibacillus halotolerans</name>
    <dbReference type="NCBI Taxonomy" id="2980027"/>
    <lineage>
        <taxon>Bacteria</taxon>
        <taxon>Bacillati</taxon>
        <taxon>Bacillota</taxon>
        <taxon>Bacilli</taxon>
        <taxon>Bacillales</taxon>
        <taxon>Bacillaceae</taxon>
        <taxon>Fervidibacillus</taxon>
    </lineage>
</organism>
<keyword evidence="6" id="KW-0540">Nuclease</keyword>
<dbReference type="InterPro" id="IPR016059">
    <property type="entry name" value="DNA_ligase_ATP-dep_CS"/>
</dbReference>
<gene>
    <name evidence="24" type="primary">ligD</name>
    <name evidence="24" type="ORF">OE105_04015</name>
</gene>
<evidence type="ECO:0000256" key="14">
    <source>
        <dbReference type="ARBA" id="ARBA00023125"/>
    </source>
</evidence>
<dbReference type="PROSITE" id="PS50160">
    <property type="entry name" value="DNA_LIGASE_A3"/>
    <property type="match status" value="1"/>
</dbReference>
<dbReference type="InterPro" id="IPR014143">
    <property type="entry name" value="NHEJ_ligase_prk"/>
</dbReference>
<dbReference type="InterPro" id="IPR014146">
    <property type="entry name" value="LigD_ligase_dom"/>
</dbReference>
<keyword evidence="14" id="KW-0238">DNA-binding</keyword>
<evidence type="ECO:0000256" key="21">
    <source>
        <dbReference type="ARBA" id="ARBA00049981"/>
    </source>
</evidence>
<dbReference type="KEGG" id="fhl:OE105_04015"/>
<keyword evidence="5" id="KW-0548">Nucleotidyltransferase</keyword>
<dbReference type="SUPFAM" id="SSF56091">
    <property type="entry name" value="DNA ligase/mRNA capping enzyme, catalytic domain"/>
    <property type="match status" value="1"/>
</dbReference>
<dbReference type="AlphaFoldDB" id="A0A9E8M249"/>
<dbReference type="NCBIfam" id="TIGR02778">
    <property type="entry name" value="ligD_pol"/>
    <property type="match status" value="1"/>
</dbReference>
<dbReference type="EC" id="6.5.1.1" evidence="2"/>
<name>A0A9E8M249_9BACI</name>
<dbReference type="GO" id="GO:0005524">
    <property type="term" value="F:ATP binding"/>
    <property type="evidence" value="ECO:0007669"/>
    <property type="project" value="UniProtKB-KW"/>
</dbReference>
<evidence type="ECO:0000256" key="4">
    <source>
        <dbReference type="ARBA" id="ARBA00022679"/>
    </source>
</evidence>
<dbReference type="PANTHER" id="PTHR42705">
    <property type="entry name" value="BIFUNCTIONAL NON-HOMOLOGOUS END JOINING PROTEIN LIGD"/>
    <property type="match status" value="1"/>
</dbReference>
<proteinExistence type="inferred from homology"/>
<comment type="catalytic activity">
    <reaction evidence="20">
        <text>ATP + (deoxyribonucleotide)n-3'-hydroxyl + 5'-phospho-(deoxyribonucleotide)m = (deoxyribonucleotide)n+m + AMP + diphosphate.</text>
        <dbReference type="EC" id="6.5.1.1"/>
    </reaction>
</comment>
<dbReference type="PROSITE" id="PS00697">
    <property type="entry name" value="DNA_LIGASE_A1"/>
    <property type="match status" value="1"/>
</dbReference>
<dbReference type="Gene3D" id="3.30.470.30">
    <property type="entry name" value="DNA ligase/mRNA capping enzyme"/>
    <property type="match status" value="1"/>
</dbReference>
<keyword evidence="8" id="KW-0547">Nucleotide-binding</keyword>
<evidence type="ECO:0000256" key="12">
    <source>
        <dbReference type="ARBA" id="ARBA00022840"/>
    </source>
</evidence>
<accession>A0A9E8M249</accession>
<keyword evidence="17" id="KW-0464">Manganese</keyword>
<dbReference type="PANTHER" id="PTHR42705:SF2">
    <property type="entry name" value="BIFUNCTIONAL NON-HOMOLOGOUS END JOINING PROTEIN LIGD"/>
    <property type="match status" value="1"/>
</dbReference>
<keyword evidence="16" id="KW-0234">DNA repair</keyword>
<evidence type="ECO:0000313" key="24">
    <source>
        <dbReference type="EMBL" id="WAA13879.1"/>
    </source>
</evidence>
<evidence type="ECO:0000256" key="18">
    <source>
        <dbReference type="ARBA" id="ARBA00023268"/>
    </source>
</evidence>
<dbReference type="SUPFAM" id="SSF56747">
    <property type="entry name" value="Prim-pol domain"/>
    <property type="match status" value="1"/>
</dbReference>
<dbReference type="Gene3D" id="3.90.920.10">
    <property type="entry name" value="DNA primase, PRIM domain"/>
    <property type="match status" value="1"/>
</dbReference>
<keyword evidence="4" id="KW-0808">Transferase</keyword>
<comment type="similarity">
    <text evidence="22">In the N-terminal section; belongs to the LigD polymerase family.</text>
</comment>
<dbReference type="GO" id="GO:0046872">
    <property type="term" value="F:metal ion binding"/>
    <property type="evidence" value="ECO:0007669"/>
    <property type="project" value="UniProtKB-KW"/>
</dbReference>
<reference evidence="24" key="1">
    <citation type="submission" date="2022-09" db="EMBL/GenBank/DDBJ databases">
        <title>Complete Genomes of Fervidibacillus albus and Fervidibacillus halotolerans isolated from tidal flat sediments.</title>
        <authorList>
            <person name="Kwon K.K."/>
            <person name="Yang S.-H."/>
            <person name="Park M.J."/>
            <person name="Oh H.-M."/>
        </authorList>
    </citation>
    <scope>NUCLEOTIDE SEQUENCE</scope>
    <source>
        <strain evidence="24">MEBiC13594</strain>
    </source>
</reference>
<dbReference type="RefSeq" id="WP_275422088.1">
    <property type="nucleotide sequence ID" value="NZ_CP106877.1"/>
</dbReference>
<evidence type="ECO:0000256" key="17">
    <source>
        <dbReference type="ARBA" id="ARBA00023211"/>
    </source>
</evidence>
<evidence type="ECO:0000313" key="25">
    <source>
        <dbReference type="Proteomes" id="UP001164726"/>
    </source>
</evidence>
<evidence type="ECO:0000256" key="20">
    <source>
        <dbReference type="ARBA" id="ARBA00034003"/>
    </source>
</evidence>
<dbReference type="Pfam" id="PF21686">
    <property type="entry name" value="LigD_Prim-Pol"/>
    <property type="match status" value="1"/>
</dbReference>
<dbReference type="GO" id="GO:0003910">
    <property type="term" value="F:DNA ligase (ATP) activity"/>
    <property type="evidence" value="ECO:0007669"/>
    <property type="project" value="UniProtKB-EC"/>
</dbReference>
<evidence type="ECO:0000256" key="10">
    <source>
        <dbReference type="ARBA" id="ARBA00022801"/>
    </source>
</evidence>
<dbReference type="Proteomes" id="UP001164726">
    <property type="component" value="Chromosome"/>
</dbReference>
<evidence type="ECO:0000256" key="5">
    <source>
        <dbReference type="ARBA" id="ARBA00022695"/>
    </source>
</evidence>
<evidence type="ECO:0000256" key="22">
    <source>
        <dbReference type="ARBA" id="ARBA00049990"/>
    </source>
</evidence>
<dbReference type="Pfam" id="PF01068">
    <property type="entry name" value="DNA_ligase_A_M"/>
    <property type="match status" value="1"/>
</dbReference>
<dbReference type="GO" id="GO:0006310">
    <property type="term" value="P:DNA recombination"/>
    <property type="evidence" value="ECO:0007669"/>
    <property type="project" value="UniProtKB-KW"/>
</dbReference>
<keyword evidence="25" id="KW-1185">Reference proteome</keyword>
<evidence type="ECO:0000256" key="8">
    <source>
        <dbReference type="ARBA" id="ARBA00022741"/>
    </source>
</evidence>
<dbReference type="GO" id="GO:0006281">
    <property type="term" value="P:DNA repair"/>
    <property type="evidence" value="ECO:0007669"/>
    <property type="project" value="UniProtKB-KW"/>
</dbReference>
<dbReference type="CDD" id="cd07906">
    <property type="entry name" value="Adenylation_DNA_ligase_LigD_LigC"/>
    <property type="match status" value="1"/>
</dbReference>
<keyword evidence="18" id="KW-0511">Multifunctional enzyme</keyword>
<evidence type="ECO:0000256" key="16">
    <source>
        <dbReference type="ARBA" id="ARBA00023204"/>
    </source>
</evidence>
<sequence>MLPTITFNPPIGNQWVYETKYDGFRALLYLDENVQFISRNGKDLLPSFPEVNDFFKKYRNKFASLLPVILDGELTILVNPYKSDFSKVQRRGRLKKKENIQFAIKEDPATYLAFDLLEWKGTNIQNKPYVERKKLLQSFIRTFSKFEKPIVRRDPFIQMIPYEKDFNILWQKILAYGGEGIVAKQIDSSWRRGIRSNEWVKLKNWQKINVFITAYDQTNGYFHVGVYDELGAIRPVGLFKNGLTKKEKESLEKVVKANAQLKKDRLLYINPSICVELLYLEWYENKLREPYFSKFLFHTSPKSCTFKQILEKSQPVQVEITHPNKRLWKNEPGRKKDYIDYLRKIYPYMSPFLKNRVLTVIRYPHGMFGEAFFQKNCPTYAPNFVETYEEKGIRYILCNNVHTLIWLGNQLAIEFHIPFRSIERKHPSELVIDLDPPSKAEFHLAVEAASIIKEDIIDPLGLTAFLKVSGKRGLHLYIPFSSTSPFTWEDTRMFAHFIANYLATKKDSYFTTERLKKLRRNRLYIDYVQYGEGKTIIAPFSVRGNEKASVAAPIFWEELHKPLVPDGFSMPTVLNRLSTVGNPFKGYFQTNNDQPIKEILSFLQRNTKSFQ</sequence>
<evidence type="ECO:0000256" key="1">
    <source>
        <dbReference type="ARBA" id="ARBA00001936"/>
    </source>
</evidence>
<evidence type="ECO:0000256" key="7">
    <source>
        <dbReference type="ARBA" id="ARBA00022723"/>
    </source>
</evidence>
<keyword evidence="10" id="KW-0378">Hydrolase</keyword>
<evidence type="ECO:0000256" key="2">
    <source>
        <dbReference type="ARBA" id="ARBA00012727"/>
    </source>
</evidence>
<feature type="domain" description="ATP-dependent DNA ligase family profile" evidence="23">
    <location>
        <begin position="102"/>
        <end position="203"/>
    </location>
</feature>
<keyword evidence="12" id="KW-0067">ATP-binding</keyword>
<keyword evidence="13" id="KW-0239">DNA-directed DNA polymerase</keyword>
<dbReference type="EMBL" id="CP106877">
    <property type="protein sequence ID" value="WAA13879.1"/>
    <property type="molecule type" value="Genomic_DNA"/>
</dbReference>
<evidence type="ECO:0000256" key="9">
    <source>
        <dbReference type="ARBA" id="ARBA00022763"/>
    </source>
</evidence>